<accession>A0A4R8ITY8</accession>
<dbReference type="InterPro" id="IPR035068">
    <property type="entry name" value="TldD/PmbA_N"/>
</dbReference>
<dbReference type="Pfam" id="PF19290">
    <property type="entry name" value="PmbA_TldD_2nd"/>
    <property type="match status" value="1"/>
</dbReference>
<keyword evidence="3" id="KW-0963">Cytoplasm</keyword>
<evidence type="ECO:0000256" key="2">
    <source>
        <dbReference type="ARBA" id="ARBA00005836"/>
    </source>
</evidence>
<keyword evidence="4" id="KW-0645">Protease</keyword>
<evidence type="ECO:0000256" key="3">
    <source>
        <dbReference type="ARBA" id="ARBA00022490"/>
    </source>
</evidence>
<proteinExistence type="inferred from homology"/>
<dbReference type="InterPro" id="IPR036059">
    <property type="entry name" value="TldD/PmbA_sf"/>
</dbReference>
<dbReference type="NCBIfam" id="NF008268">
    <property type="entry name" value="PRK11040.1"/>
    <property type="match status" value="1"/>
</dbReference>
<dbReference type="RefSeq" id="WP_134083720.1">
    <property type="nucleotide sequence ID" value="NZ_SOQX01000004.1"/>
</dbReference>
<dbReference type="Pfam" id="PF01523">
    <property type="entry name" value="PmbA_TldD_1st"/>
    <property type="match status" value="1"/>
</dbReference>
<evidence type="ECO:0000259" key="8">
    <source>
        <dbReference type="Pfam" id="PF19289"/>
    </source>
</evidence>
<dbReference type="GO" id="GO:0006508">
    <property type="term" value="P:proteolysis"/>
    <property type="evidence" value="ECO:0007669"/>
    <property type="project" value="UniProtKB-KW"/>
</dbReference>
<feature type="domain" description="Metalloprotease TldD/E C-terminal" evidence="8">
    <location>
        <begin position="244"/>
        <end position="452"/>
    </location>
</feature>
<sequence>MSDKNVSTRDATALFDTERYQQMVADMLAEARRLGASAAEAAVSLESGLSVTVRLGEVETVEHNRDKGLGITVYFGQRKGSASTSDFGPAAIGETVKAACDIARYTEEDPSAGLADAALMATRIPDLQLYHPWAIGAPEAIERALACEAVARGADARITNSEGASITSHSGLRVYGNSHGFVGAYPSSRHSMSCTVIGQDESGMQRDYWYTLARDPEQLDSAESVGERAARRTVSRLGARKLTTRQVPVMFEADVARGLLGHLVRAISGGALYRNASFLVDSIGRQLFPERVRIDERPHLPGALGSAPFDNEGVATAPRTLIEAGVLQGYVLDSYSARRLGMQTTGNAGGVHNLYINHDDLSREQLLQQMGNGLLVTEVMGQGVNNVTGDYSRGASGFWVENGEIQYPVEEITLGGRLQDMYLGLQAVGNDVDARGNIITGSWLIDNLTVAGD</sequence>
<comment type="caution">
    <text evidence="10">The sequence shown here is derived from an EMBL/GenBank/DDBJ whole genome shotgun (WGS) entry which is preliminary data.</text>
</comment>
<feature type="domain" description="Metalloprotease TldD/E central" evidence="9">
    <location>
        <begin position="130"/>
        <end position="237"/>
    </location>
</feature>
<evidence type="ECO:0000256" key="4">
    <source>
        <dbReference type="ARBA" id="ARBA00022670"/>
    </source>
</evidence>
<dbReference type="InterPro" id="IPR045570">
    <property type="entry name" value="Metalloprtase-TldD/E_cen_dom"/>
</dbReference>
<comment type="similarity">
    <text evidence="2">Belongs to the peptidase U62 family.</text>
</comment>
<dbReference type="InterPro" id="IPR002510">
    <property type="entry name" value="Metalloprtase-TldD/E_N"/>
</dbReference>
<reference evidence="10 11" key="1">
    <citation type="submission" date="2019-03" db="EMBL/GenBank/DDBJ databases">
        <title>Genomic Encyclopedia of Type Strains, Phase IV (KMG-IV): sequencing the most valuable type-strain genomes for metagenomic binning, comparative biology and taxonomic classification.</title>
        <authorList>
            <person name="Goeker M."/>
        </authorList>
    </citation>
    <scope>NUCLEOTIDE SEQUENCE [LARGE SCALE GENOMIC DNA]</scope>
    <source>
        <strain evidence="10 11">DSM 16326</strain>
    </source>
</reference>
<name>A0A4R8ITY8_9GAMM</name>
<evidence type="ECO:0000256" key="1">
    <source>
        <dbReference type="ARBA" id="ARBA00004496"/>
    </source>
</evidence>
<dbReference type="GO" id="GO:0005829">
    <property type="term" value="C:cytosol"/>
    <property type="evidence" value="ECO:0007669"/>
    <property type="project" value="TreeGrafter"/>
</dbReference>
<dbReference type="FunFam" id="3.30.2290.10:FF:000002">
    <property type="entry name" value="Metalloprotease PmbA homolog"/>
    <property type="match status" value="1"/>
</dbReference>
<dbReference type="AlphaFoldDB" id="A0A4R8ITY8"/>
<dbReference type="InterPro" id="IPR047657">
    <property type="entry name" value="PmbA"/>
</dbReference>
<protein>
    <submittedName>
        <fullName evidence="10">Microcin-processing peptidase 1</fullName>
    </submittedName>
</protein>
<keyword evidence="11" id="KW-1185">Reference proteome</keyword>
<dbReference type="PANTHER" id="PTHR43421:SF1">
    <property type="entry name" value="METALLOPROTEASE PMBA"/>
    <property type="match status" value="1"/>
</dbReference>
<dbReference type="InterPro" id="IPR045569">
    <property type="entry name" value="Metalloprtase-TldD/E_C"/>
</dbReference>
<evidence type="ECO:0000313" key="10">
    <source>
        <dbReference type="EMBL" id="TDY01079.1"/>
    </source>
</evidence>
<dbReference type="EMBL" id="SOQX01000004">
    <property type="protein sequence ID" value="TDY01079.1"/>
    <property type="molecule type" value="Genomic_DNA"/>
</dbReference>
<dbReference type="GO" id="GO:0008237">
    <property type="term" value="F:metallopeptidase activity"/>
    <property type="evidence" value="ECO:0007669"/>
    <property type="project" value="UniProtKB-KW"/>
</dbReference>
<dbReference type="Proteomes" id="UP000294914">
    <property type="component" value="Unassembled WGS sequence"/>
</dbReference>
<organism evidence="10 11">
    <name type="scientific">Thiohalophilus thiocyanatoxydans</name>
    <dbReference type="NCBI Taxonomy" id="381308"/>
    <lineage>
        <taxon>Bacteria</taxon>
        <taxon>Pseudomonadati</taxon>
        <taxon>Pseudomonadota</taxon>
        <taxon>Gammaproteobacteria</taxon>
        <taxon>Thiohalomonadales</taxon>
        <taxon>Thiohalophilaceae</taxon>
        <taxon>Thiohalophilus</taxon>
    </lineage>
</organism>
<dbReference type="SUPFAM" id="SSF111283">
    <property type="entry name" value="Putative modulator of DNA gyrase, PmbA/TldD"/>
    <property type="match status" value="1"/>
</dbReference>
<evidence type="ECO:0000313" key="11">
    <source>
        <dbReference type="Proteomes" id="UP000294914"/>
    </source>
</evidence>
<dbReference type="Pfam" id="PF19289">
    <property type="entry name" value="PmbA_TldD_3rd"/>
    <property type="match status" value="1"/>
</dbReference>
<comment type="subcellular location">
    <subcellularLocation>
        <location evidence="1">Cytoplasm</location>
    </subcellularLocation>
</comment>
<keyword evidence="6" id="KW-0482">Metalloprotease</keyword>
<evidence type="ECO:0000259" key="7">
    <source>
        <dbReference type="Pfam" id="PF01523"/>
    </source>
</evidence>
<dbReference type="Gene3D" id="3.30.2290.10">
    <property type="entry name" value="PmbA/TldD superfamily"/>
    <property type="match status" value="1"/>
</dbReference>
<feature type="domain" description="Metalloprotease TldD/E N-terminal" evidence="7">
    <location>
        <begin position="39"/>
        <end position="103"/>
    </location>
</feature>
<dbReference type="OrthoDB" id="9803618at2"/>
<keyword evidence="5" id="KW-0378">Hydrolase</keyword>
<gene>
    <name evidence="10" type="ORF">EDC23_1825</name>
</gene>
<evidence type="ECO:0000256" key="5">
    <source>
        <dbReference type="ARBA" id="ARBA00022801"/>
    </source>
</evidence>
<dbReference type="PANTHER" id="PTHR43421">
    <property type="entry name" value="METALLOPROTEASE PMBA"/>
    <property type="match status" value="1"/>
</dbReference>
<evidence type="ECO:0000259" key="9">
    <source>
        <dbReference type="Pfam" id="PF19290"/>
    </source>
</evidence>
<evidence type="ECO:0000256" key="6">
    <source>
        <dbReference type="ARBA" id="ARBA00023049"/>
    </source>
</evidence>